<evidence type="ECO:0000256" key="15">
    <source>
        <dbReference type="PIRSR" id="PIRSR600823-3"/>
    </source>
</evidence>
<feature type="coiled-coil region" evidence="18">
    <location>
        <begin position="318"/>
        <end position="345"/>
    </location>
</feature>
<evidence type="ECO:0000256" key="14">
    <source>
        <dbReference type="PIRSR" id="PIRSR600823-2"/>
    </source>
</evidence>
<dbReference type="PRINTS" id="PR00458">
    <property type="entry name" value="PEROXIDASE"/>
</dbReference>
<dbReference type="Proteomes" id="UP000734854">
    <property type="component" value="Unassembled WGS sequence"/>
</dbReference>
<dbReference type="GO" id="GO:0042744">
    <property type="term" value="P:hydrogen peroxide catabolic process"/>
    <property type="evidence" value="ECO:0007669"/>
    <property type="project" value="UniProtKB-KW"/>
</dbReference>
<evidence type="ECO:0000256" key="7">
    <source>
        <dbReference type="ARBA" id="ARBA00022837"/>
    </source>
</evidence>
<accession>A0A8J5KTF6</accession>
<evidence type="ECO:0000256" key="12">
    <source>
        <dbReference type="ARBA" id="ARBA00023324"/>
    </source>
</evidence>
<evidence type="ECO:0000256" key="2">
    <source>
        <dbReference type="ARBA" id="ARBA00006873"/>
    </source>
</evidence>
<dbReference type="SUPFAM" id="SSF48113">
    <property type="entry name" value="Heme-dependent peroxidases"/>
    <property type="match status" value="1"/>
</dbReference>
<dbReference type="InterPro" id="IPR000823">
    <property type="entry name" value="Peroxidase_pln"/>
</dbReference>
<feature type="binding site" evidence="15">
    <location>
        <position position="210"/>
    </location>
    <ligand>
        <name>Ca(2+)</name>
        <dbReference type="ChEBI" id="CHEBI:29108"/>
        <label>2</label>
    </ligand>
</feature>
<evidence type="ECO:0000256" key="9">
    <source>
        <dbReference type="ARBA" id="ARBA00023004"/>
    </source>
</evidence>
<comment type="caution">
    <text evidence="21">The sequence shown here is derived from an EMBL/GenBank/DDBJ whole genome shotgun (WGS) entry which is preliminary data.</text>
</comment>
<keyword evidence="22" id="KW-1185">Reference proteome</keyword>
<feature type="binding site" description="axial binding residue" evidence="15">
    <location>
        <position position="155"/>
    </location>
    <ligand>
        <name>heme b</name>
        <dbReference type="ChEBI" id="CHEBI:60344"/>
    </ligand>
    <ligandPart>
        <name>Fe</name>
        <dbReference type="ChEBI" id="CHEBI:18248"/>
    </ligandPart>
</feature>
<keyword evidence="10 17" id="KW-1015">Disulfide bond</keyword>
<keyword evidence="9 15" id="KW-0408">Iron</keyword>
<protein>
    <recommendedName>
        <fullName evidence="3">peroxidase</fullName>
        <ecNumber evidence="3">1.11.1.7</ecNumber>
    </recommendedName>
</protein>
<feature type="active site" description="Proton acceptor" evidence="13">
    <location>
        <position position="50"/>
    </location>
</feature>
<dbReference type="InterPro" id="IPR002016">
    <property type="entry name" value="Haem_peroxidase"/>
</dbReference>
<feature type="binding site" evidence="15">
    <location>
        <position position="54"/>
    </location>
    <ligand>
        <name>Ca(2+)</name>
        <dbReference type="ChEBI" id="CHEBI:29108"/>
        <label>1</label>
    </ligand>
</feature>
<feature type="region of interest" description="Disordered" evidence="19">
    <location>
        <begin position="455"/>
        <end position="485"/>
    </location>
</feature>
<keyword evidence="8" id="KW-0560">Oxidoreductase</keyword>
<feature type="binding site" evidence="15">
    <location>
        <position position="60"/>
    </location>
    <ligand>
        <name>Ca(2+)</name>
        <dbReference type="ChEBI" id="CHEBI:29108"/>
        <label>1</label>
    </ligand>
</feature>
<evidence type="ECO:0000313" key="22">
    <source>
        <dbReference type="Proteomes" id="UP000734854"/>
    </source>
</evidence>
<evidence type="ECO:0000256" key="8">
    <source>
        <dbReference type="ARBA" id="ARBA00023002"/>
    </source>
</evidence>
<evidence type="ECO:0000259" key="20">
    <source>
        <dbReference type="PROSITE" id="PS50873"/>
    </source>
</evidence>
<dbReference type="PROSITE" id="PS00435">
    <property type="entry name" value="PEROXIDASE_1"/>
    <property type="match status" value="1"/>
</dbReference>
<feature type="binding site" evidence="15">
    <location>
        <position position="156"/>
    </location>
    <ligand>
        <name>Ca(2+)</name>
        <dbReference type="ChEBI" id="CHEBI:29108"/>
        <label>2</label>
    </ligand>
</feature>
<dbReference type="PROSITE" id="PS00436">
    <property type="entry name" value="PEROXIDASE_2"/>
    <property type="match status" value="1"/>
</dbReference>
<dbReference type="AlphaFoldDB" id="A0A8J5KTF6"/>
<dbReference type="CDD" id="cd00693">
    <property type="entry name" value="secretory_peroxidase"/>
    <property type="match status" value="1"/>
</dbReference>
<dbReference type="PRINTS" id="PR00461">
    <property type="entry name" value="PLPEROXIDASE"/>
</dbReference>
<evidence type="ECO:0000313" key="21">
    <source>
        <dbReference type="EMBL" id="KAG6488883.1"/>
    </source>
</evidence>
<evidence type="ECO:0000256" key="13">
    <source>
        <dbReference type="PIRSR" id="PIRSR600823-1"/>
    </source>
</evidence>
<feature type="binding site" evidence="15">
    <location>
        <position position="51"/>
    </location>
    <ligand>
        <name>Ca(2+)</name>
        <dbReference type="ChEBI" id="CHEBI:29108"/>
        <label>1</label>
    </ligand>
</feature>
<evidence type="ECO:0000256" key="19">
    <source>
        <dbReference type="SAM" id="MobiDB-lite"/>
    </source>
</evidence>
<dbReference type="InterPro" id="IPR033905">
    <property type="entry name" value="Secretory_peroxidase"/>
</dbReference>
<evidence type="ECO:0000256" key="17">
    <source>
        <dbReference type="PIRSR" id="PIRSR600823-5"/>
    </source>
</evidence>
<dbReference type="InterPro" id="IPR010255">
    <property type="entry name" value="Haem_peroxidase_sf"/>
</dbReference>
<keyword evidence="18" id="KW-0175">Coiled coil</keyword>
<evidence type="ECO:0000256" key="5">
    <source>
        <dbReference type="ARBA" id="ARBA00022617"/>
    </source>
</evidence>
<feature type="disulfide bond" evidence="17">
    <location>
        <begin position="52"/>
        <end position="57"/>
    </location>
</feature>
<comment type="cofactor">
    <cofactor evidence="15">
        <name>heme b</name>
        <dbReference type="ChEBI" id="CHEBI:60344"/>
    </cofactor>
    <text evidence="15">Binds 1 heme b (iron(II)-protoporphyrin IX) group per subunit.</text>
</comment>
<dbReference type="Gene3D" id="1.10.420.10">
    <property type="entry name" value="Peroxidase, domain 2"/>
    <property type="match status" value="1"/>
</dbReference>
<keyword evidence="11" id="KW-0325">Glycoprotein</keyword>
<dbReference type="EMBL" id="JACMSC010000014">
    <property type="protein sequence ID" value="KAG6488883.1"/>
    <property type="molecule type" value="Genomic_DNA"/>
</dbReference>
<evidence type="ECO:0000256" key="18">
    <source>
        <dbReference type="SAM" id="Coils"/>
    </source>
</evidence>
<evidence type="ECO:0000256" key="6">
    <source>
        <dbReference type="ARBA" id="ARBA00022723"/>
    </source>
</evidence>
<feature type="disulfide bond" evidence="17">
    <location>
        <begin position="162"/>
        <end position="187"/>
    </location>
</feature>
<evidence type="ECO:0000256" key="4">
    <source>
        <dbReference type="ARBA" id="ARBA00022559"/>
    </source>
</evidence>
<keyword evidence="7 15" id="KW-0106">Calcium</keyword>
<reference evidence="21 22" key="1">
    <citation type="submission" date="2020-08" db="EMBL/GenBank/DDBJ databases">
        <title>Plant Genome Project.</title>
        <authorList>
            <person name="Zhang R.-G."/>
        </authorList>
    </citation>
    <scope>NUCLEOTIDE SEQUENCE [LARGE SCALE GENOMIC DNA]</scope>
    <source>
        <tissue evidence="21">Rhizome</tissue>
    </source>
</reference>
<dbReference type="InterPro" id="IPR019793">
    <property type="entry name" value="Peroxidases_heam-ligand_BS"/>
</dbReference>
<keyword evidence="6 15" id="KW-0479">Metal-binding</keyword>
<keyword evidence="12" id="KW-0376">Hydrogen peroxide</keyword>
<dbReference type="FunFam" id="1.10.420.10:FF:000006">
    <property type="entry name" value="Peroxidase"/>
    <property type="match status" value="1"/>
</dbReference>
<comment type="cofactor">
    <cofactor evidence="15">
        <name>Ca(2+)</name>
        <dbReference type="ChEBI" id="CHEBI:29108"/>
    </cofactor>
    <text evidence="15">Binds 2 calcium ions per subunit.</text>
</comment>
<name>A0A8J5KTF6_ZINOF</name>
<dbReference type="Gene3D" id="1.10.520.10">
    <property type="match status" value="1"/>
</dbReference>
<dbReference type="GO" id="GO:0020037">
    <property type="term" value="F:heme binding"/>
    <property type="evidence" value="ECO:0007669"/>
    <property type="project" value="InterPro"/>
</dbReference>
<evidence type="ECO:0000256" key="16">
    <source>
        <dbReference type="PIRSR" id="PIRSR600823-4"/>
    </source>
</evidence>
<dbReference type="PANTHER" id="PTHR31388">
    <property type="entry name" value="PEROXIDASE 72-RELATED"/>
    <property type="match status" value="1"/>
</dbReference>
<comment type="catalytic activity">
    <reaction evidence="1">
        <text>2 a phenolic donor + H2O2 = 2 a phenolic radical donor + 2 H2O</text>
        <dbReference type="Rhea" id="RHEA:56136"/>
        <dbReference type="ChEBI" id="CHEBI:15377"/>
        <dbReference type="ChEBI" id="CHEBI:16240"/>
        <dbReference type="ChEBI" id="CHEBI:139520"/>
        <dbReference type="ChEBI" id="CHEBI:139521"/>
        <dbReference type="EC" id="1.11.1.7"/>
    </reaction>
</comment>
<proteinExistence type="inferred from homology"/>
<feature type="domain" description="Plant heme peroxidase family profile" evidence="20">
    <location>
        <begin position="9"/>
        <end position="284"/>
    </location>
</feature>
<feature type="binding site" evidence="15">
    <location>
        <position position="58"/>
    </location>
    <ligand>
        <name>Ca(2+)</name>
        <dbReference type="ChEBI" id="CHEBI:29108"/>
        <label>1</label>
    </ligand>
</feature>
<sequence>MDHPDASAKLSTDFYAQSCPQVFDTVKSVVKSAINQEKRIGASLLRLLFHDCFVLGCDASVLLDDTSTLLGEKTAKPNNNSLRGFEVVDRIKTAVEKLNGPSWEVKLGRRDSRKASFNKANTDIPPPTSSLANLTAAYAKKGLSVKDLVALSGAHTIGKARCISFRDHIYNDTDINGSFAKLRQANCPRTSGSGDDNLAPLDLQTPTVFDNDYFNNLISFKGLLHSDQELYNTSGSSSAALVKSYSRSTAAFFDGFVAAMIKMSDIRPLTGKRGEIRKNCRKVDRVMLPLELGLVSSVSSLLHSTTRGSSGTLSVQIARQLDSEKLQLRCEKEELDAENAASENADPNFQFGRFCQSRYALALPSKMEGSFFGNFDQRLFVLSGRLPKIPFYRAFVAMPRRAWALGIHGKMWAVVEIVEKKELGNSGSNFVDQNMTSYQPSAVTKQLLLRHLLGGRPNQKQRSDNESQLRSFAKSAHNPTMRHLTKRRCPRAEPPTVAFYGELPVPFPFQ</sequence>
<dbReference type="InterPro" id="IPR019794">
    <property type="entry name" value="Peroxidases_AS"/>
</dbReference>
<feature type="site" description="Transition state stabilizer" evidence="16">
    <location>
        <position position="46"/>
    </location>
</feature>
<keyword evidence="5" id="KW-0349">Heme</keyword>
<feature type="binding site" evidence="15">
    <location>
        <position position="202"/>
    </location>
    <ligand>
        <name>Ca(2+)</name>
        <dbReference type="ChEBI" id="CHEBI:29108"/>
        <label>2</label>
    </ligand>
</feature>
<evidence type="ECO:0000256" key="3">
    <source>
        <dbReference type="ARBA" id="ARBA00012313"/>
    </source>
</evidence>
<feature type="binding site" evidence="15">
    <location>
        <position position="205"/>
    </location>
    <ligand>
        <name>Ca(2+)</name>
        <dbReference type="ChEBI" id="CHEBI:29108"/>
        <label>2</label>
    </ligand>
</feature>
<dbReference type="PANTHER" id="PTHR31388:SF24">
    <property type="entry name" value="PEROXIDASE 52"/>
    <property type="match status" value="1"/>
</dbReference>
<organism evidence="21 22">
    <name type="scientific">Zingiber officinale</name>
    <name type="common">Ginger</name>
    <name type="synonym">Amomum zingiber</name>
    <dbReference type="NCBI Taxonomy" id="94328"/>
    <lineage>
        <taxon>Eukaryota</taxon>
        <taxon>Viridiplantae</taxon>
        <taxon>Streptophyta</taxon>
        <taxon>Embryophyta</taxon>
        <taxon>Tracheophyta</taxon>
        <taxon>Spermatophyta</taxon>
        <taxon>Magnoliopsida</taxon>
        <taxon>Liliopsida</taxon>
        <taxon>Zingiberales</taxon>
        <taxon>Zingiberaceae</taxon>
        <taxon>Zingiber</taxon>
    </lineage>
</organism>
<dbReference type="EC" id="1.11.1.7" evidence="3"/>
<comment type="similarity">
    <text evidence="2">Belongs to the peroxidase family. Ascorbate peroxidase subfamily.</text>
</comment>
<feature type="binding site" evidence="15">
    <location>
        <position position="56"/>
    </location>
    <ligand>
        <name>Ca(2+)</name>
        <dbReference type="ChEBI" id="CHEBI:29108"/>
        <label>1</label>
    </ligand>
</feature>
<keyword evidence="4" id="KW-0575">Peroxidase</keyword>
<dbReference type="GO" id="GO:0006979">
    <property type="term" value="P:response to oxidative stress"/>
    <property type="evidence" value="ECO:0007669"/>
    <property type="project" value="InterPro"/>
</dbReference>
<dbReference type="GO" id="GO:0046872">
    <property type="term" value="F:metal ion binding"/>
    <property type="evidence" value="ECO:0007669"/>
    <property type="project" value="UniProtKB-KW"/>
</dbReference>
<feature type="binding site" evidence="15">
    <location>
        <position position="72"/>
    </location>
    <ligand>
        <name>Ca(2+)</name>
        <dbReference type="ChEBI" id="CHEBI:29108"/>
        <label>1</label>
    </ligand>
</feature>
<feature type="binding site" evidence="14">
    <location>
        <position position="125"/>
    </location>
    <ligand>
        <name>substrate</name>
    </ligand>
</feature>
<evidence type="ECO:0000256" key="1">
    <source>
        <dbReference type="ARBA" id="ARBA00000189"/>
    </source>
</evidence>
<dbReference type="PROSITE" id="PS50873">
    <property type="entry name" value="PEROXIDASE_4"/>
    <property type="match status" value="1"/>
</dbReference>
<evidence type="ECO:0000256" key="10">
    <source>
        <dbReference type="ARBA" id="ARBA00023157"/>
    </source>
</evidence>
<evidence type="ECO:0000256" key="11">
    <source>
        <dbReference type="ARBA" id="ARBA00023180"/>
    </source>
</evidence>
<gene>
    <name evidence="21" type="ORF">ZIOFF_050138</name>
</gene>
<dbReference type="Pfam" id="PF00141">
    <property type="entry name" value="peroxidase"/>
    <property type="match status" value="1"/>
</dbReference>
<dbReference type="GO" id="GO:0140825">
    <property type="term" value="F:lactoperoxidase activity"/>
    <property type="evidence" value="ECO:0007669"/>
    <property type="project" value="UniProtKB-EC"/>
</dbReference>